<protein>
    <recommendedName>
        <fullName evidence="4">Roadblock/LC7 domain containing protein</fullName>
    </recommendedName>
</protein>
<dbReference type="EMBL" id="LR877149">
    <property type="protein sequence ID" value="CAD2215427.1"/>
    <property type="molecule type" value="Genomic_DNA"/>
</dbReference>
<sequence length="160" mass="17645">MEPQEGTAIEQYLNQLINLLLVSQVVISDKQGNTVLACFGSSEKSCITLPDRKGPHAGEKTLDKPDDNADTADMMESNVVLSGSRSFQVMDQLRIPTPRYILSQYHDAVVVQTLDQHCLLTLIGHRSEGHFAGGLLALLPQIRATPAYQEIIHKVSECFL</sequence>
<proteinExistence type="predicted"/>
<evidence type="ECO:0008006" key="4">
    <source>
        <dbReference type="Google" id="ProtNLM"/>
    </source>
</evidence>
<evidence type="ECO:0000256" key="1">
    <source>
        <dbReference type="SAM" id="MobiDB-lite"/>
    </source>
</evidence>
<gene>
    <name evidence="2" type="ORF">ADEAN_000288200</name>
</gene>
<evidence type="ECO:0000313" key="2">
    <source>
        <dbReference type="EMBL" id="CAD2215427.1"/>
    </source>
</evidence>
<reference evidence="2 3" key="1">
    <citation type="submission" date="2020-08" db="EMBL/GenBank/DDBJ databases">
        <authorList>
            <person name="Newling K."/>
            <person name="Davey J."/>
            <person name="Forrester S."/>
        </authorList>
    </citation>
    <scope>NUCLEOTIDE SEQUENCE [LARGE SCALE GENOMIC DNA]</scope>
    <source>
        <strain evidence="3">Crithidia deanei Carvalho (ATCC PRA-265)</strain>
    </source>
</reference>
<evidence type="ECO:0000313" key="3">
    <source>
        <dbReference type="Proteomes" id="UP000515908"/>
    </source>
</evidence>
<dbReference type="Proteomes" id="UP000515908">
    <property type="component" value="Chromosome 05"/>
</dbReference>
<keyword evidence="3" id="KW-1185">Reference proteome</keyword>
<accession>A0A7G2C984</accession>
<name>A0A7G2C984_9TRYP</name>
<feature type="compositionally biased region" description="Basic and acidic residues" evidence="1">
    <location>
        <begin position="50"/>
        <end position="67"/>
    </location>
</feature>
<organism evidence="2 3">
    <name type="scientific">Angomonas deanei</name>
    <dbReference type="NCBI Taxonomy" id="59799"/>
    <lineage>
        <taxon>Eukaryota</taxon>
        <taxon>Discoba</taxon>
        <taxon>Euglenozoa</taxon>
        <taxon>Kinetoplastea</taxon>
        <taxon>Metakinetoplastina</taxon>
        <taxon>Trypanosomatida</taxon>
        <taxon>Trypanosomatidae</taxon>
        <taxon>Strigomonadinae</taxon>
        <taxon>Angomonas</taxon>
    </lineage>
</organism>
<feature type="region of interest" description="Disordered" evidence="1">
    <location>
        <begin position="49"/>
        <end position="71"/>
    </location>
</feature>
<dbReference type="AlphaFoldDB" id="A0A7G2C984"/>
<dbReference type="VEuPathDB" id="TriTrypDB:ADEAN_000288200"/>